<dbReference type="AlphaFoldDB" id="A0AAE9YZV3"/>
<name>A0AAE9YZV3_9GAMM</name>
<dbReference type="GO" id="GO:0005886">
    <property type="term" value="C:plasma membrane"/>
    <property type="evidence" value="ECO:0007669"/>
    <property type="project" value="UniProtKB-SubCell"/>
</dbReference>
<protein>
    <submittedName>
        <fullName evidence="7">Oligosaccharide flippase family protein</fullName>
    </submittedName>
</protein>
<evidence type="ECO:0000256" key="1">
    <source>
        <dbReference type="ARBA" id="ARBA00004651"/>
    </source>
</evidence>
<keyword evidence="4 6" id="KW-1133">Transmembrane helix</keyword>
<proteinExistence type="predicted"/>
<feature type="transmembrane region" description="Helical" evidence="6">
    <location>
        <begin position="162"/>
        <end position="182"/>
    </location>
</feature>
<keyword evidence="8" id="KW-1185">Reference proteome</keyword>
<keyword evidence="3 6" id="KW-0812">Transmembrane</keyword>
<reference evidence="7 8" key="2">
    <citation type="journal article" date="2022" name="Mar. Drugs">
        <title>Bioassay-Guided Fractionation Leads to the Detection of Cholic Acid Generated by the Rare Thalassomonas sp.</title>
        <authorList>
            <person name="Pheiffer F."/>
            <person name="Schneider Y.K."/>
            <person name="Hansen E.H."/>
            <person name="Andersen J.H."/>
            <person name="Isaksson J."/>
            <person name="Busche T."/>
            <person name="R C."/>
            <person name="Kalinowski J."/>
            <person name="Zyl L.V."/>
            <person name="Trindade M."/>
        </authorList>
    </citation>
    <scope>NUCLEOTIDE SEQUENCE [LARGE SCALE GENOMIC DNA]</scope>
    <source>
        <strain evidence="7 8">A5K-106</strain>
    </source>
</reference>
<reference evidence="7 8" key="1">
    <citation type="journal article" date="2015" name="Genome Announc.">
        <title>Draft Genome Sequences of Marine Isolates of Thalassomonas viridans and Thalassomonas actiniarum.</title>
        <authorList>
            <person name="Olonade I."/>
            <person name="van Zyl L.J."/>
            <person name="Trindade M."/>
        </authorList>
    </citation>
    <scope>NUCLEOTIDE SEQUENCE [LARGE SCALE GENOMIC DNA]</scope>
    <source>
        <strain evidence="7 8">A5K-106</strain>
    </source>
</reference>
<dbReference type="KEGG" id="tact:SG35_029740"/>
<dbReference type="EMBL" id="CP059736">
    <property type="protein sequence ID" value="WDE02588.1"/>
    <property type="molecule type" value="Genomic_DNA"/>
</dbReference>
<evidence type="ECO:0000256" key="2">
    <source>
        <dbReference type="ARBA" id="ARBA00022475"/>
    </source>
</evidence>
<evidence type="ECO:0000256" key="3">
    <source>
        <dbReference type="ARBA" id="ARBA00022692"/>
    </source>
</evidence>
<keyword evidence="2" id="KW-1003">Cell membrane</keyword>
<comment type="subcellular location">
    <subcellularLocation>
        <location evidence="1">Cell membrane</location>
        <topology evidence="1">Multi-pass membrane protein</topology>
    </subcellularLocation>
</comment>
<dbReference type="RefSeq" id="WP_044832317.1">
    <property type="nucleotide sequence ID" value="NZ_CP059736.1"/>
</dbReference>
<feature type="transmembrane region" description="Helical" evidence="6">
    <location>
        <begin position="188"/>
        <end position="208"/>
    </location>
</feature>
<gene>
    <name evidence="7" type="ORF">SG35_029740</name>
</gene>
<organism evidence="7 8">
    <name type="scientific">Thalassomonas actiniarum</name>
    <dbReference type="NCBI Taxonomy" id="485447"/>
    <lineage>
        <taxon>Bacteria</taxon>
        <taxon>Pseudomonadati</taxon>
        <taxon>Pseudomonadota</taxon>
        <taxon>Gammaproteobacteria</taxon>
        <taxon>Alteromonadales</taxon>
        <taxon>Colwelliaceae</taxon>
        <taxon>Thalassomonas</taxon>
    </lineage>
</organism>
<feature type="transmembrane region" description="Helical" evidence="6">
    <location>
        <begin position="346"/>
        <end position="363"/>
    </location>
</feature>
<dbReference type="Proteomes" id="UP000032568">
    <property type="component" value="Chromosome pTact"/>
</dbReference>
<feature type="transmembrane region" description="Helical" evidence="6">
    <location>
        <begin position="267"/>
        <end position="292"/>
    </location>
</feature>
<feature type="transmembrane region" description="Helical" evidence="6">
    <location>
        <begin position="96"/>
        <end position="119"/>
    </location>
</feature>
<evidence type="ECO:0000313" key="7">
    <source>
        <dbReference type="EMBL" id="WDE02588.1"/>
    </source>
</evidence>
<dbReference type="Pfam" id="PF01943">
    <property type="entry name" value="Polysacc_synt"/>
    <property type="match status" value="1"/>
</dbReference>
<evidence type="ECO:0000256" key="5">
    <source>
        <dbReference type="ARBA" id="ARBA00023136"/>
    </source>
</evidence>
<feature type="transmembrane region" description="Helical" evidence="6">
    <location>
        <begin position="52"/>
        <end position="70"/>
    </location>
</feature>
<feature type="transmembrane region" description="Helical" evidence="6">
    <location>
        <begin position="313"/>
        <end position="334"/>
    </location>
</feature>
<evidence type="ECO:0000313" key="8">
    <source>
        <dbReference type="Proteomes" id="UP000032568"/>
    </source>
</evidence>
<dbReference type="InterPro" id="IPR002797">
    <property type="entry name" value="Polysacc_synth"/>
</dbReference>
<dbReference type="PANTHER" id="PTHR30250">
    <property type="entry name" value="PST FAMILY PREDICTED COLANIC ACID TRANSPORTER"/>
    <property type="match status" value="1"/>
</dbReference>
<sequence length="443" mass="48065">MSANTARDTPVKDYLKKGSLILAVAVIAGFALDYIFNLTLSRALPSHEYGDYKVAFAFATITSVLSLLGGDRVAPLILSGPLSQGDNRSVWEFLRFYLLITAALSLLVIIGTALASYWHIGSTDLEHHHPLLLMSLAIPLISIGALLSRILQAAKLLALSNLPWRIGLPLLKTLLVLLLVATLAEVELWHVVASGITAVCLIISWQWYKIRQLNLIQLQRAPGSFTGNKLLKLSVPMMMAMLITLALNQIDLFLLEVLAPEHEVGLFAAAATTSHILPVVQTTIAGLFLPLIGPALEGSAGRARGLFWQGQKLITASILFLLIALIFAGSWLLSFFGQDYLQAEQALIYLALAYALWGLAAFASTWLQYANKGSYVIRIGCATLAIDAGLNFWLIPLYGINGAALATLIAMAFAALMTWGVYYRLIGRHADKAIDDNSAIKAK</sequence>
<keyword evidence="5 6" id="KW-0472">Membrane</keyword>
<dbReference type="PANTHER" id="PTHR30250:SF11">
    <property type="entry name" value="O-ANTIGEN TRANSPORTER-RELATED"/>
    <property type="match status" value="1"/>
</dbReference>
<evidence type="ECO:0000256" key="4">
    <source>
        <dbReference type="ARBA" id="ARBA00022989"/>
    </source>
</evidence>
<feature type="transmembrane region" description="Helical" evidence="6">
    <location>
        <begin position="20"/>
        <end position="40"/>
    </location>
</feature>
<feature type="transmembrane region" description="Helical" evidence="6">
    <location>
        <begin position="375"/>
        <end position="394"/>
    </location>
</feature>
<accession>A0AAE9YZV3</accession>
<feature type="transmembrane region" description="Helical" evidence="6">
    <location>
        <begin position="400"/>
        <end position="422"/>
    </location>
</feature>
<dbReference type="InterPro" id="IPR050833">
    <property type="entry name" value="Poly_Biosynth_Transport"/>
</dbReference>
<feature type="transmembrane region" description="Helical" evidence="6">
    <location>
        <begin position="131"/>
        <end position="150"/>
    </location>
</feature>
<evidence type="ECO:0000256" key="6">
    <source>
        <dbReference type="SAM" id="Phobius"/>
    </source>
</evidence>
<feature type="transmembrane region" description="Helical" evidence="6">
    <location>
        <begin position="229"/>
        <end position="247"/>
    </location>
</feature>